<feature type="transmembrane region" description="Helical" evidence="1">
    <location>
        <begin position="12"/>
        <end position="31"/>
    </location>
</feature>
<reference evidence="2 3" key="1">
    <citation type="journal article" date="2012" name="J. Bacteriol.">
        <title>Complete genome sequence of Mycoplasma haemocanis strain Illinois.</title>
        <authorList>
            <person name="do Nascimento N.C."/>
            <person name="Guimaraes A.M."/>
            <person name="Santos A.P."/>
            <person name="Sanmiguel P.J."/>
            <person name="Messick J.B."/>
        </authorList>
    </citation>
    <scope>NUCLEOTIDE SEQUENCE [LARGE SCALE GENOMIC DNA]</scope>
    <source>
        <strain evidence="2 3">Illinois</strain>
    </source>
</reference>
<evidence type="ECO:0000313" key="3">
    <source>
        <dbReference type="Proteomes" id="UP000009135"/>
    </source>
</evidence>
<dbReference type="KEGG" id="mhe:MHC_01110"/>
<keyword evidence="1" id="KW-1133">Transmembrane helix</keyword>
<organism evidence="2 3">
    <name type="scientific">Mycoplasma haemocanis (strain Illinois)</name>
    <dbReference type="NCBI Taxonomy" id="1111676"/>
    <lineage>
        <taxon>Bacteria</taxon>
        <taxon>Bacillati</taxon>
        <taxon>Mycoplasmatota</taxon>
        <taxon>Mollicutes</taxon>
        <taxon>Mycoplasmataceae</taxon>
        <taxon>Mycoplasma</taxon>
    </lineage>
</organism>
<name>H6N616_MYCHN</name>
<dbReference type="STRING" id="1111676.MHC_01110"/>
<keyword evidence="1" id="KW-0472">Membrane</keyword>
<evidence type="ECO:0000313" key="2">
    <source>
        <dbReference type="EMBL" id="AEW45088.1"/>
    </source>
</evidence>
<dbReference type="Proteomes" id="UP000009135">
    <property type="component" value="Chromosome"/>
</dbReference>
<sequence length="227" mass="25712">MNSALLTKSTLGILGLGTVTVGTVYFGKNLINNREDKKTMSSIRELIKNSKPHKRLISGDSVSDPFWKAAWKRYRDENLNRDSDSWNLQDWIKPSGSINGDDNSSSHLITACSSKVDLEVEDEKTILFEQVLSYCTRDALVSDLLKERASNKIVLSENSNENEKWKTPWESYKKSGNNKWSLDDWSSQSNKDVAPASFKEACKNKLASKTEETKEGDYEDVLNWCTV</sequence>
<accession>H6N616</accession>
<dbReference type="OrthoDB" id="9823882at2"/>
<protein>
    <submittedName>
        <fullName evidence="2">Uncharacterized protein</fullName>
    </submittedName>
</protein>
<proteinExistence type="predicted"/>
<dbReference type="EMBL" id="CP003199">
    <property type="protein sequence ID" value="AEW45088.1"/>
    <property type="molecule type" value="Genomic_DNA"/>
</dbReference>
<keyword evidence="3" id="KW-1185">Reference proteome</keyword>
<dbReference type="AlphaFoldDB" id="H6N616"/>
<dbReference type="HOGENOM" id="CLU_098620_0_0_14"/>
<evidence type="ECO:0000256" key="1">
    <source>
        <dbReference type="SAM" id="Phobius"/>
    </source>
</evidence>
<keyword evidence="1" id="KW-0812">Transmembrane</keyword>
<gene>
    <name evidence="2" type="ordered locus">MHC_01110</name>
</gene>